<dbReference type="AlphaFoldDB" id="A0A0P6ITB5"/>
<organism evidence="2">
    <name type="scientific">Daphnia magna</name>
    <dbReference type="NCBI Taxonomy" id="35525"/>
    <lineage>
        <taxon>Eukaryota</taxon>
        <taxon>Metazoa</taxon>
        <taxon>Ecdysozoa</taxon>
        <taxon>Arthropoda</taxon>
        <taxon>Crustacea</taxon>
        <taxon>Branchiopoda</taxon>
        <taxon>Diplostraca</taxon>
        <taxon>Cladocera</taxon>
        <taxon>Anomopoda</taxon>
        <taxon>Daphniidae</taxon>
        <taxon>Daphnia</taxon>
    </lineage>
</organism>
<feature type="compositionally biased region" description="Polar residues" evidence="1">
    <location>
        <begin position="1"/>
        <end position="13"/>
    </location>
</feature>
<reference evidence="2" key="1">
    <citation type="submission" date="2015-10" db="EMBL/GenBank/DDBJ databases">
        <title>EvidentialGene: Evidence-directed Construction of Complete mRNA Transcriptomes without Genomes.</title>
        <authorList>
            <person name="Gilbert D.G."/>
        </authorList>
    </citation>
    <scope>NUCLEOTIDE SEQUENCE</scope>
</reference>
<evidence type="ECO:0000256" key="1">
    <source>
        <dbReference type="SAM" id="MobiDB-lite"/>
    </source>
</evidence>
<accession>A0A0P6ITB5</accession>
<evidence type="ECO:0000313" key="2">
    <source>
        <dbReference type="EMBL" id="JAN89275.1"/>
    </source>
</evidence>
<sequence length="69" mass="8066">MNMTSKMAQSRPTTAPPITAVNKRRKHSRLSDLTKRIRRGRVEEHQEQRRRHIHTIDIPKCIGACLPVR</sequence>
<dbReference type="EMBL" id="GDIQ01005462">
    <property type="protein sequence ID" value="JAN89275.1"/>
    <property type="molecule type" value="Transcribed_RNA"/>
</dbReference>
<proteinExistence type="predicted"/>
<protein>
    <submittedName>
        <fullName evidence="2">Uncharacterized protein</fullName>
    </submittedName>
</protein>
<name>A0A0P6ITB5_9CRUS</name>
<feature type="region of interest" description="Disordered" evidence="1">
    <location>
        <begin position="1"/>
        <end position="29"/>
    </location>
</feature>